<feature type="domain" description="GGDEF" evidence="6">
    <location>
        <begin position="330"/>
        <end position="461"/>
    </location>
</feature>
<comment type="caution">
    <text evidence="7">The sequence shown here is derived from an EMBL/GenBank/DDBJ whole genome shotgun (WGS) entry which is preliminary data.</text>
</comment>
<name>A0AA43Z944_9GAMM</name>
<dbReference type="InterPro" id="IPR029787">
    <property type="entry name" value="Nucleotide_cyclase"/>
</dbReference>
<organism evidence="7 8">
    <name type="scientific">Azotobacter chroococcum</name>
    <dbReference type="NCBI Taxonomy" id="353"/>
    <lineage>
        <taxon>Bacteria</taxon>
        <taxon>Pseudomonadati</taxon>
        <taxon>Pseudomonadota</taxon>
        <taxon>Gammaproteobacteria</taxon>
        <taxon>Pseudomonadales</taxon>
        <taxon>Pseudomonadaceae</taxon>
        <taxon>Azotobacter</taxon>
    </lineage>
</organism>
<dbReference type="CDD" id="cd01949">
    <property type="entry name" value="GGDEF"/>
    <property type="match status" value="1"/>
</dbReference>
<gene>
    <name evidence="7" type="ORF">HA520_18405</name>
</gene>
<feature type="transmembrane region" description="Helical" evidence="5">
    <location>
        <begin position="55"/>
        <end position="73"/>
    </location>
</feature>
<protein>
    <recommendedName>
        <fullName evidence="3">diguanylate cyclase</fullName>
        <ecNumber evidence="3">2.7.7.65</ecNumber>
    </recommendedName>
</protein>
<dbReference type="PANTHER" id="PTHR45138">
    <property type="entry name" value="REGULATORY COMPONENTS OF SENSORY TRANSDUCTION SYSTEM"/>
    <property type="match status" value="1"/>
</dbReference>
<dbReference type="EMBL" id="JAAPAP010000017">
    <property type="protein sequence ID" value="NHN79228.1"/>
    <property type="molecule type" value="Genomic_DNA"/>
</dbReference>
<reference evidence="7" key="1">
    <citation type="submission" date="2020-03" db="EMBL/GenBank/DDBJ databases">
        <title>Genome assembly of Azotobacter chroococcum W5.</title>
        <authorList>
            <person name="Kannepalli A."/>
        </authorList>
    </citation>
    <scope>NUCLEOTIDE SEQUENCE</scope>
    <source>
        <strain evidence="7">W5</strain>
    </source>
</reference>
<dbReference type="SMART" id="SM00267">
    <property type="entry name" value="GGDEF"/>
    <property type="match status" value="1"/>
</dbReference>
<dbReference type="SUPFAM" id="SSF55073">
    <property type="entry name" value="Nucleotide cyclase"/>
    <property type="match status" value="1"/>
</dbReference>
<dbReference type="InterPro" id="IPR000160">
    <property type="entry name" value="GGDEF_dom"/>
</dbReference>
<comment type="subcellular location">
    <subcellularLocation>
        <location evidence="2">Cell inner membrane</location>
    </subcellularLocation>
</comment>
<dbReference type="InterPro" id="IPR050469">
    <property type="entry name" value="Diguanylate_Cyclase"/>
</dbReference>
<feature type="transmembrane region" description="Helical" evidence="5">
    <location>
        <begin position="228"/>
        <end position="246"/>
    </location>
</feature>
<dbReference type="FunFam" id="3.30.70.270:FF:000001">
    <property type="entry name" value="Diguanylate cyclase domain protein"/>
    <property type="match status" value="1"/>
</dbReference>
<dbReference type="AlphaFoldDB" id="A0AA43Z944"/>
<feature type="transmembrane region" description="Helical" evidence="5">
    <location>
        <begin position="85"/>
        <end position="102"/>
    </location>
</feature>
<dbReference type="GO" id="GO:0005886">
    <property type="term" value="C:plasma membrane"/>
    <property type="evidence" value="ECO:0007669"/>
    <property type="project" value="UniProtKB-SubCell"/>
</dbReference>
<dbReference type="PANTHER" id="PTHR45138:SF9">
    <property type="entry name" value="DIGUANYLATE CYCLASE DGCM-RELATED"/>
    <property type="match status" value="1"/>
</dbReference>
<feature type="transmembrane region" description="Helical" evidence="5">
    <location>
        <begin position="117"/>
        <end position="140"/>
    </location>
</feature>
<dbReference type="GO" id="GO:0052621">
    <property type="term" value="F:diguanylate cyclase activity"/>
    <property type="evidence" value="ECO:0007669"/>
    <property type="project" value="UniProtKB-EC"/>
</dbReference>
<dbReference type="RefSeq" id="WP_165893719.1">
    <property type="nucleotide sequence ID" value="NZ_JAAPAP010000017.1"/>
</dbReference>
<keyword evidence="5" id="KW-0472">Membrane</keyword>
<evidence type="ECO:0000256" key="3">
    <source>
        <dbReference type="ARBA" id="ARBA00012528"/>
    </source>
</evidence>
<sequence length="461" mass="49537">MLNPLALLQRLHPLLGLFLLTGALSLAGVVTRPIASLALFWPVNAILLGLLLRRPHLATPAGWAALYLGMVAVDLGTGNDWGSALWLNACNLGLIAAGWWLLSPLPQALLTLKRPQGLLSLFGACFAGAAVAASMACLTTTGWFDDTAWTTWLAWFSEQFSTGLLLLPVVLSAPRRPSLAGLRLAPADVWPLLGLALALLAVLLVGGPGAIAFPMLALLWCALRFRPFTVALLGLLSGVVEIVMVAENLTHFGPLHKGAGVDTLASARLGIAVLTLGPLSVAAVGAFDRRLLRRLARHANHDSLTGALVRRALTQGVERLLERRRHGSDLPISLLMIDLDHFKTINDRHGHAAGDQVLRLLARLLSNLLRREDLFGRLGGEEFVMVLPGVRTDEAMLVAERLRQGVERMEWPEGIRVTVSVGVGSLDDGTAGQPLEQRLARVDEALYQAKAQGRNRVVRAA</sequence>
<evidence type="ECO:0000259" key="6">
    <source>
        <dbReference type="PROSITE" id="PS50887"/>
    </source>
</evidence>
<evidence type="ECO:0000256" key="2">
    <source>
        <dbReference type="ARBA" id="ARBA00004533"/>
    </source>
</evidence>
<evidence type="ECO:0000313" key="7">
    <source>
        <dbReference type="EMBL" id="NHN79228.1"/>
    </source>
</evidence>
<comment type="catalytic activity">
    <reaction evidence="4">
        <text>2 GTP = 3',3'-c-di-GMP + 2 diphosphate</text>
        <dbReference type="Rhea" id="RHEA:24898"/>
        <dbReference type="ChEBI" id="CHEBI:33019"/>
        <dbReference type="ChEBI" id="CHEBI:37565"/>
        <dbReference type="ChEBI" id="CHEBI:58805"/>
        <dbReference type="EC" id="2.7.7.65"/>
    </reaction>
</comment>
<keyword evidence="5" id="KW-1133">Transmembrane helix</keyword>
<proteinExistence type="predicted"/>
<feature type="transmembrane region" description="Helical" evidence="5">
    <location>
        <begin position="266"/>
        <end position="287"/>
    </location>
</feature>
<feature type="transmembrane region" description="Helical" evidence="5">
    <location>
        <begin position="193"/>
        <end position="221"/>
    </location>
</feature>
<evidence type="ECO:0000256" key="4">
    <source>
        <dbReference type="ARBA" id="ARBA00034247"/>
    </source>
</evidence>
<evidence type="ECO:0000256" key="5">
    <source>
        <dbReference type="SAM" id="Phobius"/>
    </source>
</evidence>
<keyword evidence="5" id="KW-0812">Transmembrane</keyword>
<dbReference type="Pfam" id="PF00990">
    <property type="entry name" value="GGDEF"/>
    <property type="match status" value="1"/>
</dbReference>
<comment type="cofactor">
    <cofactor evidence="1">
        <name>Mg(2+)</name>
        <dbReference type="ChEBI" id="CHEBI:18420"/>
    </cofactor>
</comment>
<evidence type="ECO:0000313" key="8">
    <source>
        <dbReference type="Proteomes" id="UP000736384"/>
    </source>
</evidence>
<dbReference type="InterPro" id="IPR043128">
    <property type="entry name" value="Rev_trsase/Diguanyl_cyclase"/>
</dbReference>
<evidence type="ECO:0000256" key="1">
    <source>
        <dbReference type="ARBA" id="ARBA00001946"/>
    </source>
</evidence>
<dbReference type="Gene3D" id="3.30.70.270">
    <property type="match status" value="1"/>
</dbReference>
<accession>A0AA43Z944</accession>
<dbReference type="NCBIfam" id="TIGR00254">
    <property type="entry name" value="GGDEF"/>
    <property type="match status" value="1"/>
</dbReference>
<dbReference type="Proteomes" id="UP000736384">
    <property type="component" value="Unassembled WGS sequence"/>
</dbReference>
<dbReference type="PROSITE" id="PS50887">
    <property type="entry name" value="GGDEF"/>
    <property type="match status" value="1"/>
</dbReference>
<dbReference type="EC" id="2.7.7.65" evidence="3"/>
<feature type="transmembrane region" description="Helical" evidence="5">
    <location>
        <begin position="152"/>
        <end position="173"/>
    </location>
</feature>